<organism evidence="4 5">
    <name type="scientific">Paraburkholderia rhynchosiae</name>
    <dbReference type="NCBI Taxonomy" id="487049"/>
    <lineage>
        <taxon>Bacteria</taxon>
        <taxon>Pseudomonadati</taxon>
        <taxon>Pseudomonadota</taxon>
        <taxon>Betaproteobacteria</taxon>
        <taxon>Burkholderiales</taxon>
        <taxon>Burkholderiaceae</taxon>
        <taxon>Paraburkholderia</taxon>
    </lineage>
</organism>
<evidence type="ECO:0000256" key="2">
    <source>
        <dbReference type="ARBA" id="ARBA00023136"/>
    </source>
</evidence>
<dbReference type="GO" id="GO:0009279">
    <property type="term" value="C:cell outer membrane"/>
    <property type="evidence" value="ECO:0007669"/>
    <property type="project" value="UniProtKB-SubCell"/>
</dbReference>
<comment type="subcellular location">
    <subcellularLocation>
        <location evidence="1">Cell outer membrane</location>
    </subcellularLocation>
</comment>
<evidence type="ECO:0000256" key="1">
    <source>
        <dbReference type="ARBA" id="ARBA00004442"/>
    </source>
</evidence>
<accession>A0A6J5APD9</accession>
<evidence type="ECO:0000313" key="4">
    <source>
        <dbReference type="EMBL" id="CAB3678311.1"/>
    </source>
</evidence>
<reference evidence="4 5" key="1">
    <citation type="submission" date="2020-04" db="EMBL/GenBank/DDBJ databases">
        <authorList>
            <person name="De Canck E."/>
        </authorList>
    </citation>
    <scope>NUCLEOTIDE SEQUENCE [LARGE SCALE GENOMIC DNA]</scope>
    <source>
        <strain evidence="4 5">LMG 27174</strain>
    </source>
</reference>
<evidence type="ECO:0000313" key="5">
    <source>
        <dbReference type="Proteomes" id="UP000494205"/>
    </source>
</evidence>
<keyword evidence="3" id="KW-0998">Cell outer membrane</keyword>
<dbReference type="EMBL" id="CADIJZ010000008">
    <property type="protein sequence ID" value="CAB3678311.1"/>
    <property type="molecule type" value="Genomic_DNA"/>
</dbReference>
<protein>
    <submittedName>
        <fullName evidence="4">Uncharacterized protein</fullName>
    </submittedName>
</protein>
<dbReference type="Proteomes" id="UP000494205">
    <property type="component" value="Unassembled WGS sequence"/>
</dbReference>
<dbReference type="InterPro" id="IPR036942">
    <property type="entry name" value="Beta-barrel_TonB_sf"/>
</dbReference>
<dbReference type="Gene3D" id="2.40.170.20">
    <property type="entry name" value="TonB-dependent receptor, beta-barrel domain"/>
    <property type="match status" value="1"/>
</dbReference>
<sequence length="52" mass="5612">MDRDFNAVSASLGALYKCTPAWSVVSNVAYTDRASALYELFANGPHDATRST</sequence>
<keyword evidence="2" id="KW-0472">Membrane</keyword>
<dbReference type="AlphaFoldDB" id="A0A6J5APD9"/>
<evidence type="ECO:0000256" key="3">
    <source>
        <dbReference type="ARBA" id="ARBA00023237"/>
    </source>
</evidence>
<proteinExistence type="predicted"/>
<gene>
    <name evidence="4" type="ORF">LMG27174_02507</name>
</gene>
<name>A0A6J5APD9_9BURK</name>